<evidence type="ECO:0000313" key="8">
    <source>
        <dbReference type="EMBL" id="ODV88585.1"/>
    </source>
</evidence>
<name>A0A1E4T9X6_9ASCO</name>
<dbReference type="InterPro" id="IPR025304">
    <property type="entry name" value="ALIX_V_dom"/>
</dbReference>
<feature type="region of interest" description="Disordered" evidence="6">
    <location>
        <begin position="766"/>
        <end position="882"/>
    </location>
</feature>
<gene>
    <name evidence="8" type="ORF">CANCADRAFT_125592</name>
</gene>
<accession>A0A1E4T9X6</accession>
<evidence type="ECO:0000256" key="6">
    <source>
        <dbReference type="SAM" id="MobiDB-lite"/>
    </source>
</evidence>
<evidence type="ECO:0000313" key="9">
    <source>
        <dbReference type="Proteomes" id="UP000095023"/>
    </source>
</evidence>
<keyword evidence="4" id="KW-0967">Endosome</keyword>
<dbReference type="Gene3D" id="1.20.120.560">
    <property type="entry name" value="alix/aip1 in complex with the ypdl late domain"/>
    <property type="match status" value="1"/>
</dbReference>
<evidence type="ECO:0000259" key="7">
    <source>
        <dbReference type="PROSITE" id="PS51180"/>
    </source>
</evidence>
<comment type="subcellular location">
    <subcellularLocation>
        <location evidence="2">Cytoplasm</location>
    </subcellularLocation>
    <subcellularLocation>
        <location evidence="1">Endosome</location>
    </subcellularLocation>
</comment>
<evidence type="ECO:0000256" key="4">
    <source>
        <dbReference type="ARBA" id="ARBA00022753"/>
    </source>
</evidence>
<organism evidence="8 9">
    <name type="scientific">Tortispora caseinolytica NRRL Y-17796</name>
    <dbReference type="NCBI Taxonomy" id="767744"/>
    <lineage>
        <taxon>Eukaryota</taxon>
        <taxon>Fungi</taxon>
        <taxon>Dikarya</taxon>
        <taxon>Ascomycota</taxon>
        <taxon>Saccharomycotina</taxon>
        <taxon>Trigonopsidomycetes</taxon>
        <taxon>Trigonopsidales</taxon>
        <taxon>Trigonopsidaceae</taxon>
        <taxon>Tortispora</taxon>
    </lineage>
</organism>
<dbReference type="GO" id="GO:0043328">
    <property type="term" value="P:protein transport to vacuole involved in ubiquitin-dependent protein catabolic process via the multivesicular body sorting pathway"/>
    <property type="evidence" value="ECO:0007669"/>
    <property type="project" value="TreeGrafter"/>
</dbReference>
<dbReference type="Pfam" id="PF03097">
    <property type="entry name" value="BRO1"/>
    <property type="match status" value="1"/>
</dbReference>
<dbReference type="PANTHER" id="PTHR23030">
    <property type="entry name" value="PCD6 INTERACTING PROTEIN-RELATED"/>
    <property type="match status" value="1"/>
</dbReference>
<feature type="compositionally biased region" description="Polar residues" evidence="6">
    <location>
        <begin position="837"/>
        <end position="853"/>
    </location>
</feature>
<sequence length="882" mass="97167">MPPTPMLALPLKTTEDTDWATPLNRYINSVYGDASQYSESIKTLERMRQDTRGAGLDPTGKDLVYRYYAQLELLELRVPVDEVHCRVSFSWRDSFTKKLVTQHSIAFEKASLLYNLATILTHIAANANTASDFKSAYQNFQAAAGIYTYISDNFLHAPSPDLGSDTVKTLTSLAIAQANEVFAANLVQSNGKPGMIAKVYKAANVSYKAAYLGFQEAAKSNWGDKSWPAYCQVKGHYTAGLAHYYSALNLSATSSKYGVALAHIAQTISHLSTAQKLSLPPQWASLSEIVVSQLKVVKEKEQAMDKENDFIYHCAIPEAASLPEIPVMEAAKPTPLSDLYKGNDVVKLIGKQLFESLIPLSVHEQASKYSEMKATLLRGELEKVELADEQLASALEYLGLPKALYEIKILFQSNNSGADGAEIDSQIREFADNMKACGPPNFNRLETMKTPVFQTIDAIGSALKAEEASSSSFKAKFREFWSQMPSSDAAAPLWKELHDLKQALLDASTSDKRLSADYSAVSGTANILMQGSESSALAVSYRQAQSDAGHPTTSAISLLDLDDTTDSSSEILEAIEQVDVIYQKVNKVKKERAQTYAQLKDKIHKDDISSVLVFNKKVPDVEETLFKYELEKFNVYQKRLEASVQVQTELMKNLSDVWRTILNNADVKRKQSGMQTKQKAVLDLTTKYANAHQVWSSVTAGIEKGIEFYGKLLDQAKRLQSKVDAYVGERNREAQLLSNELERTMGSRGGNQMNIADSFSRFSISSSTDGHFDTPPRLPPKLAGDRGTDPFQAPMLPRQSSYDQPAPPGGFVPQGSYRPSEPYVSNAQAYSGASAPSLPNYQQLQTPYYQTGYPTSDTSPAPGAPPAPARPSDPYAGLREWK</sequence>
<dbReference type="InterPro" id="IPR004328">
    <property type="entry name" value="BRO1_dom"/>
</dbReference>
<dbReference type="InterPro" id="IPR038499">
    <property type="entry name" value="BRO1_sf"/>
</dbReference>
<dbReference type="PANTHER" id="PTHR23030:SF30">
    <property type="entry name" value="TYROSINE-PROTEIN PHOSPHATASE NON-RECEPTOR TYPE 23"/>
    <property type="match status" value="1"/>
</dbReference>
<proteinExistence type="predicted"/>
<keyword evidence="9" id="KW-1185">Reference proteome</keyword>
<dbReference type="PROSITE" id="PS51180">
    <property type="entry name" value="BRO1"/>
    <property type="match status" value="1"/>
</dbReference>
<dbReference type="GO" id="GO:0005768">
    <property type="term" value="C:endosome"/>
    <property type="evidence" value="ECO:0007669"/>
    <property type="project" value="UniProtKB-SubCell"/>
</dbReference>
<dbReference type="SMART" id="SM01041">
    <property type="entry name" value="BRO1"/>
    <property type="match status" value="1"/>
</dbReference>
<feature type="compositionally biased region" description="Pro residues" evidence="6">
    <location>
        <begin position="862"/>
        <end position="871"/>
    </location>
</feature>
<dbReference type="OrthoDB" id="2141925at2759"/>
<dbReference type="Proteomes" id="UP000095023">
    <property type="component" value="Unassembled WGS sequence"/>
</dbReference>
<dbReference type="EMBL" id="KV453843">
    <property type="protein sequence ID" value="ODV88585.1"/>
    <property type="molecule type" value="Genomic_DNA"/>
</dbReference>
<dbReference type="Pfam" id="PF13949">
    <property type="entry name" value="ALIX_LYPXL_bnd"/>
    <property type="match status" value="1"/>
</dbReference>
<dbReference type="Gene3D" id="1.25.40.280">
    <property type="entry name" value="alix/aip1 like domains"/>
    <property type="match status" value="1"/>
</dbReference>
<protein>
    <recommendedName>
        <fullName evidence="5">BRO domain-containing protein 1</fullName>
    </recommendedName>
</protein>
<dbReference type="Gene3D" id="1.20.140.50">
    <property type="entry name" value="alix/aip1 like domains"/>
    <property type="match status" value="1"/>
</dbReference>
<evidence type="ECO:0000256" key="2">
    <source>
        <dbReference type="ARBA" id="ARBA00004496"/>
    </source>
</evidence>
<reference evidence="9" key="1">
    <citation type="submission" date="2016-02" db="EMBL/GenBank/DDBJ databases">
        <title>Comparative genomics of biotechnologically important yeasts.</title>
        <authorList>
            <consortium name="DOE Joint Genome Institute"/>
            <person name="Riley R."/>
            <person name="Haridas S."/>
            <person name="Wolfe K.H."/>
            <person name="Lopes M.R."/>
            <person name="Hittinger C.T."/>
            <person name="Goker M."/>
            <person name="Salamov A."/>
            <person name="Wisecaver J."/>
            <person name="Long T.M."/>
            <person name="Aerts A.L."/>
            <person name="Barry K."/>
            <person name="Choi C."/>
            <person name="Clum A."/>
            <person name="Coughlan A.Y."/>
            <person name="Deshpande S."/>
            <person name="Douglass A.P."/>
            <person name="Hanson S.J."/>
            <person name="Klenk H.-P."/>
            <person name="Labutti K."/>
            <person name="Lapidus A."/>
            <person name="Lindquist E."/>
            <person name="Lipzen A."/>
            <person name="Meier-Kolthoff J.P."/>
            <person name="Ohm R.A."/>
            <person name="Otillar R.P."/>
            <person name="Pangilinan J."/>
            <person name="Peng Y."/>
            <person name="Rokas A."/>
            <person name="Rosa C.A."/>
            <person name="Scheuner C."/>
            <person name="Sibirny A.A."/>
            <person name="Slot J.C."/>
            <person name="Stielow J.B."/>
            <person name="Sun H."/>
            <person name="Kurtzman C.P."/>
            <person name="Blackwell M."/>
            <person name="Jeffries T.W."/>
            <person name="Grigoriev I.V."/>
        </authorList>
    </citation>
    <scope>NUCLEOTIDE SEQUENCE [LARGE SCALE GENOMIC DNA]</scope>
    <source>
        <strain evidence="9">NRRL Y-17796</strain>
    </source>
</reference>
<keyword evidence="3" id="KW-0963">Cytoplasm</keyword>
<feature type="domain" description="BRO1" evidence="7">
    <location>
        <begin position="5"/>
        <end position="391"/>
    </location>
</feature>
<evidence type="ECO:0000256" key="1">
    <source>
        <dbReference type="ARBA" id="ARBA00004177"/>
    </source>
</evidence>
<evidence type="ECO:0000256" key="5">
    <source>
        <dbReference type="ARBA" id="ARBA00041284"/>
    </source>
</evidence>
<dbReference type="AlphaFoldDB" id="A0A1E4T9X6"/>
<evidence type="ECO:0000256" key="3">
    <source>
        <dbReference type="ARBA" id="ARBA00022490"/>
    </source>
</evidence>